<protein>
    <recommendedName>
        <fullName evidence="1">DCD domain-containing protein</fullName>
    </recommendedName>
</protein>
<feature type="domain" description="DCD" evidence="1">
    <location>
        <begin position="1"/>
        <end position="94"/>
    </location>
</feature>
<dbReference type="InterPro" id="IPR013989">
    <property type="entry name" value="Dev_and_cell_death_domain"/>
</dbReference>
<reference evidence="3" key="1">
    <citation type="journal article" date="2017" name="Nat. Commun.">
        <title>The asparagus genome sheds light on the origin and evolution of a young Y chromosome.</title>
        <authorList>
            <person name="Harkess A."/>
            <person name="Zhou J."/>
            <person name="Xu C."/>
            <person name="Bowers J.E."/>
            <person name="Van der Hulst R."/>
            <person name="Ayyampalayam S."/>
            <person name="Mercati F."/>
            <person name="Riccardi P."/>
            <person name="McKain M.R."/>
            <person name="Kakrana A."/>
            <person name="Tang H."/>
            <person name="Ray J."/>
            <person name="Groenendijk J."/>
            <person name="Arikit S."/>
            <person name="Mathioni S.M."/>
            <person name="Nakano M."/>
            <person name="Shan H."/>
            <person name="Telgmann-Rauber A."/>
            <person name="Kanno A."/>
            <person name="Yue Z."/>
            <person name="Chen H."/>
            <person name="Li W."/>
            <person name="Chen Y."/>
            <person name="Xu X."/>
            <person name="Zhang Y."/>
            <person name="Luo S."/>
            <person name="Chen H."/>
            <person name="Gao J."/>
            <person name="Mao Z."/>
            <person name="Pires J.C."/>
            <person name="Luo M."/>
            <person name="Kudrna D."/>
            <person name="Wing R.A."/>
            <person name="Meyers B.C."/>
            <person name="Yi K."/>
            <person name="Kong H."/>
            <person name="Lavrijsen P."/>
            <person name="Sunseri F."/>
            <person name="Falavigna A."/>
            <person name="Ye Y."/>
            <person name="Leebens-Mack J.H."/>
            <person name="Chen G."/>
        </authorList>
    </citation>
    <scope>NUCLEOTIDE SEQUENCE [LARGE SCALE GENOMIC DNA]</scope>
    <source>
        <strain evidence="3">cv. DH0086</strain>
    </source>
</reference>
<evidence type="ECO:0000259" key="1">
    <source>
        <dbReference type="PROSITE" id="PS51222"/>
    </source>
</evidence>
<organism evidence="2 3">
    <name type="scientific">Asparagus officinalis</name>
    <name type="common">Garden asparagus</name>
    <dbReference type="NCBI Taxonomy" id="4686"/>
    <lineage>
        <taxon>Eukaryota</taxon>
        <taxon>Viridiplantae</taxon>
        <taxon>Streptophyta</taxon>
        <taxon>Embryophyta</taxon>
        <taxon>Tracheophyta</taxon>
        <taxon>Spermatophyta</taxon>
        <taxon>Magnoliopsida</taxon>
        <taxon>Liliopsida</taxon>
        <taxon>Asparagales</taxon>
        <taxon>Asparagaceae</taxon>
        <taxon>Asparagoideae</taxon>
        <taxon>Asparagus</taxon>
    </lineage>
</organism>
<evidence type="ECO:0000313" key="2">
    <source>
        <dbReference type="EMBL" id="ONK65064.1"/>
    </source>
</evidence>
<name>A0A5P1EGU5_ASPOF</name>
<sequence length="192" mass="20889">MRIQPGTALFLYDCELKILYGVYSALSYGGANLVPAAFAGKYQAQVSRLLSLFQNATAPPRQPPPLVDSQYAHQTVRHQTSIDSQYVTAVLLPPPMNNHYHSAPQPPPPVWPSTAHANYATQAPLPPSNDQYYSAPTYYQAKTLQASNGCQYYPTPPNYQALPLTAGPSQLCYPVPAGGSTQDYYPGNVVQA</sequence>
<keyword evidence="3" id="KW-1185">Reference proteome</keyword>
<gene>
    <name evidence="2" type="ORF">A4U43_C07F33230</name>
</gene>
<dbReference type="Gramene" id="ONK65064">
    <property type="protein sequence ID" value="ONK65064"/>
    <property type="gene ID" value="A4U43_C07F33230"/>
</dbReference>
<dbReference type="PANTHER" id="PTHR46444:SF19">
    <property type="entry name" value="OS02G0745600 PROTEIN"/>
    <property type="match status" value="1"/>
</dbReference>
<evidence type="ECO:0000313" key="3">
    <source>
        <dbReference type="Proteomes" id="UP000243459"/>
    </source>
</evidence>
<accession>A0A5P1EGU5</accession>
<dbReference type="PROSITE" id="PS51222">
    <property type="entry name" value="DCD"/>
    <property type="match status" value="1"/>
</dbReference>
<dbReference type="PANTHER" id="PTHR46444">
    <property type="entry name" value="DCD (DEVELOPMENT AND CELL DEATH) DOMAIN PROTEIN-RELATED"/>
    <property type="match status" value="1"/>
</dbReference>
<dbReference type="SMART" id="SM00767">
    <property type="entry name" value="DCD"/>
    <property type="match status" value="1"/>
</dbReference>
<dbReference type="Proteomes" id="UP000243459">
    <property type="component" value="Chromosome 7"/>
</dbReference>
<proteinExistence type="predicted"/>
<dbReference type="Pfam" id="PF10539">
    <property type="entry name" value="Dev_Cell_Death"/>
    <property type="match status" value="1"/>
</dbReference>
<dbReference type="EMBL" id="CM007387">
    <property type="protein sequence ID" value="ONK65064.1"/>
    <property type="molecule type" value="Genomic_DNA"/>
</dbReference>
<dbReference type="AlphaFoldDB" id="A0A5P1EGU5"/>